<dbReference type="InterPro" id="IPR041468">
    <property type="entry name" value="HTH_ParB/Spo0J"/>
</dbReference>
<feature type="domain" description="ParB-like N-terminal" evidence="5">
    <location>
        <begin position="27"/>
        <end position="117"/>
    </location>
</feature>
<evidence type="ECO:0000313" key="7">
    <source>
        <dbReference type="Proteomes" id="UP000183461"/>
    </source>
</evidence>
<dbReference type="PANTHER" id="PTHR33375">
    <property type="entry name" value="CHROMOSOME-PARTITIONING PROTEIN PARB-RELATED"/>
    <property type="match status" value="1"/>
</dbReference>
<evidence type="ECO:0000259" key="5">
    <source>
        <dbReference type="SMART" id="SM00470"/>
    </source>
</evidence>
<dbReference type="Proteomes" id="UP000183461">
    <property type="component" value="Unassembled WGS sequence"/>
</dbReference>
<dbReference type="NCBIfam" id="TIGR00180">
    <property type="entry name" value="parB_part"/>
    <property type="match status" value="1"/>
</dbReference>
<comment type="subcellular location">
    <subcellularLocation>
        <location evidence="1">Cytoplasm</location>
        <location evidence="1">Nucleoid</location>
    </subcellularLocation>
</comment>
<keyword evidence="3" id="KW-0159">Chromosome partition</keyword>
<dbReference type="GO" id="GO:0005694">
    <property type="term" value="C:chromosome"/>
    <property type="evidence" value="ECO:0007669"/>
    <property type="project" value="TreeGrafter"/>
</dbReference>
<dbReference type="SUPFAM" id="SSF109709">
    <property type="entry name" value="KorB DNA-binding domain-like"/>
    <property type="match status" value="1"/>
</dbReference>
<dbReference type="GO" id="GO:0045881">
    <property type="term" value="P:positive regulation of sporulation resulting in formation of a cellular spore"/>
    <property type="evidence" value="ECO:0007669"/>
    <property type="project" value="TreeGrafter"/>
</dbReference>
<dbReference type="SUPFAM" id="SSF110849">
    <property type="entry name" value="ParB/Sulfiredoxin"/>
    <property type="match status" value="1"/>
</dbReference>
<dbReference type="InterPro" id="IPR036086">
    <property type="entry name" value="ParB/Sulfiredoxin_sf"/>
</dbReference>
<dbReference type="GO" id="GO:0007059">
    <property type="term" value="P:chromosome segregation"/>
    <property type="evidence" value="ECO:0007669"/>
    <property type="project" value="UniProtKB-KW"/>
</dbReference>
<keyword evidence="4" id="KW-0238">DNA-binding</keyword>
<dbReference type="Gene3D" id="1.10.10.2830">
    <property type="match status" value="1"/>
</dbReference>
<dbReference type="InterPro" id="IPR003115">
    <property type="entry name" value="ParB_N"/>
</dbReference>
<evidence type="ECO:0000256" key="3">
    <source>
        <dbReference type="ARBA" id="ARBA00022829"/>
    </source>
</evidence>
<evidence type="ECO:0000313" key="6">
    <source>
        <dbReference type="EMBL" id="SFW52310.1"/>
    </source>
</evidence>
<protein>
    <submittedName>
        <fullName evidence="6">Chromosome partitioning protein, ParB family</fullName>
    </submittedName>
</protein>
<dbReference type="GO" id="GO:0003677">
    <property type="term" value="F:DNA binding"/>
    <property type="evidence" value="ECO:0007669"/>
    <property type="project" value="UniProtKB-KW"/>
</dbReference>
<sequence>MAKGGLGAGGGLDSLFIDNTNEIQVKKTLRISEIEPNRDQPRKAFSDEAITALADSIREHGMLQPILVRPISTGGYQIVAGERRWRAARMAGLDEVPVNIRELSDLETMQIAIIENLQRENLNPVEEAAGYAELIDKYGMTQEKVAKMVGRSRSAVANAVRLLSLPERVLKMLENGDISAGHARALLGFEDEEMLIATALRAADGGLTVRQVEKAAQKSAEHSDEAAASASNKKIDNYFKEMELSLNERLGRKVKVDYGKNKGALILEFYDKNDLAALAEKLAKED</sequence>
<dbReference type="FunFam" id="1.10.10.2830:FF:000001">
    <property type="entry name" value="Chromosome partitioning protein ParB"/>
    <property type="match status" value="1"/>
</dbReference>
<dbReference type="CDD" id="cd16393">
    <property type="entry name" value="SPO0J_N"/>
    <property type="match status" value="1"/>
</dbReference>
<proteinExistence type="inferred from homology"/>
<dbReference type="Pfam" id="PF17762">
    <property type="entry name" value="HTH_ParB"/>
    <property type="match status" value="1"/>
</dbReference>
<dbReference type="EMBL" id="FPIP01000011">
    <property type="protein sequence ID" value="SFW52310.1"/>
    <property type="molecule type" value="Genomic_DNA"/>
</dbReference>
<dbReference type="FunFam" id="3.90.1530.30:FF:000001">
    <property type="entry name" value="Chromosome partitioning protein ParB"/>
    <property type="match status" value="1"/>
</dbReference>
<dbReference type="Pfam" id="PF02195">
    <property type="entry name" value="ParB_N"/>
    <property type="match status" value="1"/>
</dbReference>
<dbReference type="SMART" id="SM00470">
    <property type="entry name" value="ParB"/>
    <property type="match status" value="1"/>
</dbReference>
<dbReference type="GO" id="GO:0009295">
    <property type="term" value="C:nucleoid"/>
    <property type="evidence" value="ECO:0007669"/>
    <property type="project" value="UniProtKB-SubCell"/>
</dbReference>
<dbReference type="AlphaFoldDB" id="A0A1K1PZM4"/>
<dbReference type="InterPro" id="IPR004437">
    <property type="entry name" value="ParB/RepB/Spo0J"/>
</dbReference>
<accession>A0A1K1PZM4</accession>
<evidence type="ECO:0000256" key="4">
    <source>
        <dbReference type="ARBA" id="ARBA00023125"/>
    </source>
</evidence>
<reference evidence="6 7" key="1">
    <citation type="submission" date="2016-11" db="EMBL/GenBank/DDBJ databases">
        <authorList>
            <person name="Jaros S."/>
            <person name="Januszkiewicz K."/>
            <person name="Wedrychowicz H."/>
        </authorList>
    </citation>
    <scope>NUCLEOTIDE SEQUENCE [LARGE SCALE GENOMIC DNA]</scope>
    <source>
        <strain evidence="6 7">YL228</strain>
    </source>
</reference>
<name>A0A1K1PZM4_RUMFL</name>
<dbReference type="RefSeq" id="WP_072301286.1">
    <property type="nucleotide sequence ID" value="NZ_FPIP01000011.1"/>
</dbReference>
<dbReference type="PANTHER" id="PTHR33375:SF1">
    <property type="entry name" value="CHROMOSOME-PARTITIONING PROTEIN PARB-RELATED"/>
    <property type="match status" value="1"/>
</dbReference>
<dbReference type="Gene3D" id="3.90.1530.30">
    <property type="match status" value="1"/>
</dbReference>
<evidence type="ECO:0000256" key="2">
    <source>
        <dbReference type="ARBA" id="ARBA00006295"/>
    </source>
</evidence>
<organism evidence="6 7">
    <name type="scientific">Ruminococcus flavefaciens</name>
    <dbReference type="NCBI Taxonomy" id="1265"/>
    <lineage>
        <taxon>Bacteria</taxon>
        <taxon>Bacillati</taxon>
        <taxon>Bacillota</taxon>
        <taxon>Clostridia</taxon>
        <taxon>Eubacteriales</taxon>
        <taxon>Oscillospiraceae</taxon>
        <taxon>Ruminococcus</taxon>
    </lineage>
</organism>
<dbReference type="InterPro" id="IPR050336">
    <property type="entry name" value="Chromosome_partition/occlusion"/>
</dbReference>
<evidence type="ECO:0000256" key="1">
    <source>
        <dbReference type="ARBA" id="ARBA00004453"/>
    </source>
</evidence>
<gene>
    <name evidence="6" type="ORF">SAMN02910280_0237</name>
</gene>
<comment type="similarity">
    <text evidence="2">Belongs to the ParB family.</text>
</comment>